<sequence>MSTTSWPVPPHDDLPTVLKRMKYDIPYLARLIRTMMSEGIDHLTEMTENPERMPMHTLFPPKIRTHYTNASYYIRRPLFKLKRAAEDDFMKLNRRPRPLTRKHAMQELGMQLATHLGRLDDLLDEFGGGVRSVCGTLIKLIKADKDVSRKAEGSKYMLEMYKRDPWYVHTERAHPKAWDKFRAVVKATLQVVDSLEKTAEECRVFLKQQP</sequence>
<dbReference type="EMBL" id="MNUE01000025">
    <property type="protein sequence ID" value="OJD34089.1"/>
    <property type="molecule type" value="Genomic_DNA"/>
</dbReference>
<evidence type="ECO:0000313" key="1">
    <source>
        <dbReference type="EMBL" id="OJD34089.1"/>
    </source>
</evidence>
<dbReference type="RefSeq" id="XP_020130349.1">
    <property type="nucleotide sequence ID" value="XM_020273205.1"/>
</dbReference>
<comment type="caution">
    <text evidence="1">The sequence shown here is derived from an EMBL/GenBank/DDBJ whole genome shotgun (WGS) entry which is preliminary data.</text>
</comment>
<proteinExistence type="predicted"/>
<accession>A0A1J9R0G6</accession>
<dbReference type="Proteomes" id="UP000183809">
    <property type="component" value="Unassembled WGS sequence"/>
</dbReference>
<gene>
    <name evidence="1" type="ORF">BKCO1_25000101</name>
</gene>
<organism evidence="1 2">
    <name type="scientific">Diplodia corticola</name>
    <dbReference type="NCBI Taxonomy" id="236234"/>
    <lineage>
        <taxon>Eukaryota</taxon>
        <taxon>Fungi</taxon>
        <taxon>Dikarya</taxon>
        <taxon>Ascomycota</taxon>
        <taxon>Pezizomycotina</taxon>
        <taxon>Dothideomycetes</taxon>
        <taxon>Dothideomycetes incertae sedis</taxon>
        <taxon>Botryosphaeriales</taxon>
        <taxon>Botryosphaeriaceae</taxon>
        <taxon>Diplodia</taxon>
    </lineage>
</organism>
<dbReference type="AlphaFoldDB" id="A0A1J9R0G6"/>
<keyword evidence="2" id="KW-1185">Reference proteome</keyword>
<evidence type="ECO:0000313" key="2">
    <source>
        <dbReference type="Proteomes" id="UP000183809"/>
    </source>
</evidence>
<reference evidence="1 2" key="1">
    <citation type="submission" date="2016-10" db="EMBL/GenBank/DDBJ databases">
        <title>Proteomics and genomics reveal pathogen-plant mechanisms compatible with a hemibiotrophic lifestyle of Diplodia corticola.</title>
        <authorList>
            <person name="Fernandes I."/>
            <person name="De Jonge R."/>
            <person name="Van De Peer Y."/>
            <person name="Devreese B."/>
            <person name="Alves A."/>
            <person name="Esteves A.C."/>
        </authorList>
    </citation>
    <scope>NUCLEOTIDE SEQUENCE [LARGE SCALE GENOMIC DNA]</scope>
    <source>
        <strain evidence="1 2">CBS 112549</strain>
    </source>
</reference>
<dbReference type="GeneID" id="31013465"/>
<protein>
    <submittedName>
        <fullName evidence="1">Uncharacterized protein</fullName>
    </submittedName>
</protein>
<name>A0A1J9R0G6_9PEZI</name>